<reference evidence="11 12" key="1">
    <citation type="submission" date="2017-09" db="EMBL/GenBank/DDBJ databases">
        <title>Depth-based differentiation of microbial function through sediment-hosted aquifers and enrichment of novel symbionts in the deep terrestrial subsurface.</title>
        <authorList>
            <person name="Probst A.J."/>
            <person name="Ladd B."/>
            <person name="Jarett J.K."/>
            <person name="Geller-Mcgrath D.E."/>
            <person name="Sieber C.M."/>
            <person name="Emerson J.B."/>
            <person name="Anantharaman K."/>
            <person name="Thomas B.C."/>
            <person name="Malmstrom R."/>
            <person name="Stieglmeier M."/>
            <person name="Klingl A."/>
            <person name="Woyke T."/>
            <person name="Ryan C.M."/>
            <person name="Banfield J.F."/>
        </authorList>
    </citation>
    <scope>NUCLEOTIDE SEQUENCE [LARGE SCALE GENOMIC DNA]</scope>
    <source>
        <strain evidence="11">CG17_big_fil_post_rev_8_21_14_2_50_48_46</strain>
    </source>
</reference>
<feature type="transmembrane region" description="Helical" evidence="10">
    <location>
        <begin position="61"/>
        <end position="80"/>
    </location>
</feature>
<feature type="transmembrane region" description="Helical" evidence="10">
    <location>
        <begin position="371"/>
        <end position="390"/>
    </location>
</feature>
<keyword evidence="3" id="KW-1003">Cell membrane</keyword>
<dbReference type="InterPro" id="IPR004772">
    <property type="entry name" value="TrkH"/>
</dbReference>
<keyword evidence="6" id="KW-0630">Potassium</keyword>
<keyword evidence="5 10" id="KW-0812">Transmembrane</keyword>
<evidence type="ECO:0000256" key="8">
    <source>
        <dbReference type="ARBA" id="ARBA00023065"/>
    </source>
</evidence>
<evidence type="ECO:0000256" key="6">
    <source>
        <dbReference type="ARBA" id="ARBA00022958"/>
    </source>
</evidence>
<comment type="subcellular location">
    <subcellularLocation>
        <location evidence="1">Cell membrane</location>
        <topology evidence="1">Multi-pass membrane protein</topology>
    </subcellularLocation>
</comment>
<dbReference type="InterPro" id="IPR003445">
    <property type="entry name" value="Cat_transpt"/>
</dbReference>
<sequence>MRRLSNQFNPELFSSFEKPSKVQFQFTPSQLTLLGFAFLILIGSLLLWLPFSVREFRSDQFLTALFTSTSAVCVTGLSVVDPGTYYTIPGQIILLVLIQLGGLGYMTLYSLMLLAVGKRMSLRDRIAMQQVLDLPGPGGVVRFIFRIALFTFFFEGLGFLILAFTWIPQMGISKGLYFALFHSVSAFNNAGFSLFSDSLMGFKSQPLILLTIALLVIMGSMGYPVLSELWHRLSNRKEPFRWKYLSLHTRVCLLSTTVLLVLGTYAFLYLELHNPQTLANLSPAEKLLNAFFQSVMPRTAGFNALDTSHLTQTSLFFMMSLMLVGANPGSTGGGVKTTTIVVILLQAFYVLKGRQQVTLFQRRISESTLSKAMATVLFSILWINCVTILMTISEKQDLLKMLFEVVSAFATVGLSASLTPLLSPFGQILIIATMYAGRVGVITIGTAIWWKHRHALVKYPEENLLVS</sequence>
<evidence type="ECO:0000256" key="9">
    <source>
        <dbReference type="ARBA" id="ARBA00023136"/>
    </source>
</evidence>
<keyword evidence="2" id="KW-0813">Transport</keyword>
<accession>A0A2M7GB69</accession>
<organism evidence="11 12">
    <name type="scientific">bacterium (Candidatus Blackallbacteria) CG17_big_fil_post_rev_8_21_14_2_50_48_46</name>
    <dbReference type="NCBI Taxonomy" id="2014261"/>
    <lineage>
        <taxon>Bacteria</taxon>
        <taxon>Candidatus Blackallbacteria</taxon>
    </lineage>
</organism>
<evidence type="ECO:0000313" key="12">
    <source>
        <dbReference type="Proteomes" id="UP000231019"/>
    </source>
</evidence>
<feature type="transmembrane region" description="Helical" evidence="10">
    <location>
        <begin position="428"/>
        <end position="450"/>
    </location>
</feature>
<dbReference type="NCBIfam" id="TIGR00933">
    <property type="entry name" value="2a38"/>
    <property type="match status" value="1"/>
</dbReference>
<evidence type="ECO:0000256" key="2">
    <source>
        <dbReference type="ARBA" id="ARBA00022448"/>
    </source>
</evidence>
<evidence type="ECO:0008006" key="13">
    <source>
        <dbReference type="Google" id="ProtNLM"/>
    </source>
</evidence>
<dbReference type="Pfam" id="PF02386">
    <property type="entry name" value="TrkH"/>
    <property type="match status" value="1"/>
</dbReference>
<evidence type="ECO:0000256" key="5">
    <source>
        <dbReference type="ARBA" id="ARBA00022692"/>
    </source>
</evidence>
<comment type="caution">
    <text evidence="11">The sequence shown here is derived from an EMBL/GenBank/DDBJ whole genome shotgun (WGS) entry which is preliminary data.</text>
</comment>
<dbReference type="Proteomes" id="UP000231019">
    <property type="component" value="Unassembled WGS sequence"/>
</dbReference>
<dbReference type="GO" id="GO:0005886">
    <property type="term" value="C:plasma membrane"/>
    <property type="evidence" value="ECO:0007669"/>
    <property type="project" value="UniProtKB-SubCell"/>
</dbReference>
<feature type="transmembrane region" description="Helical" evidence="10">
    <location>
        <begin position="247"/>
        <end position="268"/>
    </location>
</feature>
<dbReference type="AlphaFoldDB" id="A0A2M7GB69"/>
<dbReference type="PANTHER" id="PTHR32024">
    <property type="entry name" value="TRK SYSTEM POTASSIUM UPTAKE PROTEIN TRKG-RELATED"/>
    <property type="match status" value="1"/>
</dbReference>
<feature type="transmembrane region" description="Helical" evidence="10">
    <location>
        <begin position="333"/>
        <end position="351"/>
    </location>
</feature>
<gene>
    <name evidence="11" type="ORF">COW36_00590</name>
</gene>
<feature type="transmembrane region" description="Helical" evidence="10">
    <location>
        <begin position="92"/>
        <end position="116"/>
    </location>
</feature>
<feature type="transmembrane region" description="Helical" evidence="10">
    <location>
        <begin position="402"/>
        <end position="422"/>
    </location>
</feature>
<protein>
    <recommendedName>
        <fullName evidence="13">Trk family potassium uptake protein</fullName>
    </recommendedName>
</protein>
<evidence type="ECO:0000313" key="11">
    <source>
        <dbReference type="EMBL" id="PIW19370.1"/>
    </source>
</evidence>
<evidence type="ECO:0000256" key="7">
    <source>
        <dbReference type="ARBA" id="ARBA00022989"/>
    </source>
</evidence>
<evidence type="ECO:0000256" key="4">
    <source>
        <dbReference type="ARBA" id="ARBA00022538"/>
    </source>
</evidence>
<evidence type="ECO:0000256" key="10">
    <source>
        <dbReference type="SAM" id="Phobius"/>
    </source>
</evidence>
<dbReference type="EMBL" id="PFFQ01000004">
    <property type="protein sequence ID" value="PIW19370.1"/>
    <property type="molecule type" value="Genomic_DNA"/>
</dbReference>
<name>A0A2M7GB69_9BACT</name>
<keyword evidence="9 10" id="KW-0472">Membrane</keyword>
<dbReference type="GO" id="GO:0015379">
    <property type="term" value="F:potassium:chloride symporter activity"/>
    <property type="evidence" value="ECO:0007669"/>
    <property type="project" value="InterPro"/>
</dbReference>
<dbReference type="PANTHER" id="PTHR32024:SF1">
    <property type="entry name" value="KTR SYSTEM POTASSIUM UPTAKE PROTEIN B"/>
    <property type="match status" value="1"/>
</dbReference>
<feature type="transmembrane region" description="Helical" evidence="10">
    <location>
        <begin position="143"/>
        <end position="164"/>
    </location>
</feature>
<evidence type="ECO:0000256" key="3">
    <source>
        <dbReference type="ARBA" id="ARBA00022475"/>
    </source>
</evidence>
<keyword evidence="4" id="KW-0633">Potassium transport</keyword>
<proteinExistence type="predicted"/>
<feature type="transmembrane region" description="Helical" evidence="10">
    <location>
        <begin position="207"/>
        <end position="226"/>
    </location>
</feature>
<keyword evidence="7 10" id="KW-1133">Transmembrane helix</keyword>
<keyword evidence="8" id="KW-0406">Ion transport</keyword>
<evidence type="ECO:0000256" key="1">
    <source>
        <dbReference type="ARBA" id="ARBA00004651"/>
    </source>
</evidence>
<feature type="transmembrane region" description="Helical" evidence="10">
    <location>
        <begin position="31"/>
        <end position="49"/>
    </location>
</feature>